<dbReference type="Gene3D" id="3.40.5.120">
    <property type="match status" value="1"/>
</dbReference>
<evidence type="ECO:0000256" key="1">
    <source>
        <dbReference type="ARBA" id="ARBA00004123"/>
    </source>
</evidence>
<feature type="domain" description="BRK" evidence="6">
    <location>
        <begin position="92"/>
        <end position="127"/>
    </location>
</feature>
<dbReference type="InterPro" id="IPR037259">
    <property type="entry name" value="BRK_sf"/>
</dbReference>
<dbReference type="Proteomes" id="UP001515480">
    <property type="component" value="Unassembled WGS sequence"/>
</dbReference>
<reference evidence="7 8" key="1">
    <citation type="journal article" date="2024" name="Science">
        <title>Giant polyketide synthase enzymes in the biosynthesis of giant marine polyether toxins.</title>
        <authorList>
            <person name="Fallon T.R."/>
            <person name="Shende V.V."/>
            <person name="Wierzbicki I.H."/>
            <person name="Pendleton A.L."/>
            <person name="Watervoot N.F."/>
            <person name="Auber R.P."/>
            <person name="Gonzalez D.J."/>
            <person name="Wisecaver J.H."/>
            <person name="Moore B.S."/>
        </authorList>
    </citation>
    <scope>NUCLEOTIDE SEQUENCE [LARGE SCALE GENOMIC DNA]</scope>
    <source>
        <strain evidence="7 8">12B1</strain>
    </source>
</reference>
<dbReference type="InterPro" id="IPR006576">
    <property type="entry name" value="BRK_domain"/>
</dbReference>
<proteinExistence type="predicted"/>
<dbReference type="SUPFAM" id="SSF47781">
    <property type="entry name" value="RuvA domain 2-like"/>
    <property type="match status" value="1"/>
</dbReference>
<protein>
    <recommendedName>
        <fullName evidence="6">BRK domain-containing protein</fullName>
    </recommendedName>
</protein>
<comment type="subcellular location">
    <subcellularLocation>
        <location evidence="1">Nucleus</location>
    </subcellularLocation>
</comment>
<organism evidence="7 8">
    <name type="scientific">Prymnesium parvum</name>
    <name type="common">Toxic golden alga</name>
    <dbReference type="NCBI Taxonomy" id="97485"/>
    <lineage>
        <taxon>Eukaryota</taxon>
        <taxon>Haptista</taxon>
        <taxon>Haptophyta</taxon>
        <taxon>Prymnesiophyceae</taxon>
        <taxon>Prymnesiales</taxon>
        <taxon>Prymnesiaceae</taxon>
        <taxon>Prymnesium</taxon>
    </lineage>
</organism>
<keyword evidence="4" id="KW-0539">Nucleus</keyword>
<dbReference type="Gene3D" id="1.10.150.20">
    <property type="entry name" value="5' to 3' exonuclease, C-terminal subdomain"/>
    <property type="match status" value="1"/>
</dbReference>
<dbReference type="SUPFAM" id="SSF160481">
    <property type="entry name" value="BRK domain-like"/>
    <property type="match status" value="1"/>
</dbReference>
<evidence type="ECO:0000256" key="4">
    <source>
        <dbReference type="ARBA" id="ARBA00023242"/>
    </source>
</evidence>
<feature type="region of interest" description="Disordered" evidence="5">
    <location>
        <begin position="1"/>
        <end position="21"/>
    </location>
</feature>
<gene>
    <name evidence="7" type="ORF">AB1Y20_013409</name>
</gene>
<comment type="caution">
    <text evidence="7">The sequence shown here is derived from an EMBL/GenBank/DDBJ whole genome shotgun (WGS) entry which is preliminary data.</text>
</comment>
<dbReference type="InterPro" id="IPR010994">
    <property type="entry name" value="RuvA_2-like"/>
</dbReference>
<evidence type="ECO:0000256" key="2">
    <source>
        <dbReference type="ARBA" id="ARBA00023015"/>
    </source>
</evidence>
<evidence type="ECO:0000313" key="7">
    <source>
        <dbReference type="EMBL" id="KAL1498885.1"/>
    </source>
</evidence>
<keyword evidence="2" id="KW-0805">Transcription regulation</keyword>
<name>A0AB34IFQ7_PRYPA</name>
<sequence>MLTPQKLPMEEPMDVEVPPQKTCGTPQHLRQFARLDGCGRIKMRALAEAFPSPRRLAEATLEDFRSVRGITTVMAEKLFAIRTLAPDQVVNNGEVRVTVWNKRTQKRVSGAAAPKASEVDAWLACHAETHERYAGQDEQIKGPDMVPPACQMNETDFEAHWTNEQRLDSANSAFERVPGVVGPYGLRPLALPQAEAEAGNLPEGGTLHFALLQAAACIDGDVDSLHRELEKQVAPSERRPLPMLHVARVTLRRPVWVWTSAEPAGVLLCEGEEEEMDPTQVTPLRVCQLGGYFFALTRTEDCDEVSVTLTPLAGGATAEAELQHELPDLKDAMNSGLADVESQIQAIAKWSKDNLGEEYNVSAAETAVKDLRAQLLNGDGMCAVFLGINGVGKSTICNLLILNSSIDDETYSKGPSDDYVPEALLNLAMGHRARTHAELVKNPEGAGIPDLTVTILTSSPEEAERAAKQHSDTENQIKMYCESGGNKPQLRGFVLPSGDATGSTTALQTRVHYGSVVHLLVEYYSVEELQKEAFSFVQLFNELDSDPMDLNSDEQENVIQGWYTYLNIKDGPYKRADLPLIHQLDMFDLKEEKWEDIKVCDGLREIVKSKKHLYLGSGRHLPLDRLLVHDLIKKMNDKEQLFRYAVKSLATFQPAAVLEGGNGFIDLPGQNDVDSACAAETREGVKEAAVVFVVLAKSLYEDKSSLRLLKESETVKRAAAGEAKVVFMFNREPQSDYKHRELDTASEKQVLEALEKNTRELWHNSLLDANEKARRERYTYKSEEEIKLIAKSTLMGAIYPMLHSSYTLNWECAERHKETEGDLSGSARVFELSNVHWLLGILETLNRQSLTDQLKHIATTELPALRDKLSDSLQDAKNADCGLPDWLVQRVTKFLKSKNSMIEMAANKLSKSIHELKGGGASSSATRPSFRQQLDKLVSEYVTEGEEVANFLRQARQHSDERWARIDKQLKRIRSARAAVNPRNNGTHPGCPLLPLIFGSNAQCVPFSFEPLVAQLQAVLEAMLEAVVDLVIEQVDQLIGSGETAGTAAGGAAGLASIASFKESFVTSEVIRPLQKRFSLHFFVKANQRNLMLIDGKFDEYLRKHAAHLETVALNSRMLRRSFEHASLAGIKTLIKDNREAVREEWQSQLAKEVQRFVDKQFSSLLSDLTSSNKTYSVKKMLTAVLQHIVNTNDLQKDEQLQRDLRGFIEGLGYQTNSLRSLWARLDGPFDPCKLGEASARHLERRRQREQMTRQARGTLKLQSAPKRTLTDVHIDGEDLRQSRPLNVSSISNLFSASDDDKADSMRNSLRSKYSLDVFALDQQEEWTALGLDLFSAAAIVAYDSEALKQCARDPSSPDAELTMKEHVHFAAMQLRALVASQLAYYYRTDERAQKLSFLGEPVTAYVERINLSSGADQYRGDLLCLWALAHFLKSSFRVWIPGRGSVHIPFDNSRRAVSAYQLMLIANPPDGSPPAGHYRSSWIPLHRPRGNIQQSNASRAVGIPQVFAEGALRRTPPAHTPRKRPHPA</sequence>
<evidence type="ECO:0000256" key="3">
    <source>
        <dbReference type="ARBA" id="ARBA00023163"/>
    </source>
</evidence>
<accession>A0AB34IFQ7</accession>
<dbReference type="Pfam" id="PF07533">
    <property type="entry name" value="BRK"/>
    <property type="match status" value="1"/>
</dbReference>
<dbReference type="EMBL" id="JBGBPQ010000026">
    <property type="protein sequence ID" value="KAL1498885.1"/>
    <property type="molecule type" value="Genomic_DNA"/>
</dbReference>
<keyword evidence="3" id="KW-0804">Transcription</keyword>
<evidence type="ECO:0000313" key="8">
    <source>
        <dbReference type="Proteomes" id="UP001515480"/>
    </source>
</evidence>
<keyword evidence="8" id="KW-1185">Reference proteome</keyword>
<dbReference type="GO" id="GO:0005634">
    <property type="term" value="C:nucleus"/>
    <property type="evidence" value="ECO:0007669"/>
    <property type="project" value="UniProtKB-SubCell"/>
</dbReference>
<evidence type="ECO:0000259" key="6">
    <source>
        <dbReference type="Pfam" id="PF07533"/>
    </source>
</evidence>
<evidence type="ECO:0000256" key="5">
    <source>
        <dbReference type="SAM" id="MobiDB-lite"/>
    </source>
</evidence>